<feature type="binding site" evidence="13">
    <location>
        <position position="335"/>
    </location>
    <ligand>
        <name>S-adenosyl-L-methionine</name>
        <dbReference type="ChEBI" id="CHEBI:59789"/>
    </ligand>
</feature>
<dbReference type="Pfam" id="PF22458">
    <property type="entry name" value="RsmF-B_ferredox"/>
    <property type="match status" value="1"/>
</dbReference>
<dbReference type="InterPro" id="IPR054728">
    <property type="entry name" value="RsmB-like_ferredoxin"/>
</dbReference>
<feature type="binding site" evidence="13">
    <location>
        <position position="290"/>
    </location>
    <ligand>
        <name>S-adenosyl-L-methionine</name>
        <dbReference type="ChEBI" id="CHEBI:59789"/>
    </ligand>
</feature>
<dbReference type="SUPFAM" id="SSF53335">
    <property type="entry name" value="S-adenosyl-L-methionine-dependent methyltransferases"/>
    <property type="match status" value="1"/>
</dbReference>
<dbReference type="InterPro" id="IPR035926">
    <property type="entry name" value="NusB-like_sf"/>
</dbReference>
<dbReference type="Pfam" id="PF01189">
    <property type="entry name" value="Methyltr_RsmB-F"/>
    <property type="match status" value="1"/>
</dbReference>
<feature type="active site" description="Nucleophile" evidence="13">
    <location>
        <position position="388"/>
    </location>
</feature>
<dbReference type="InterPro" id="IPR006027">
    <property type="entry name" value="NusB_RsmB_TIM44"/>
</dbReference>
<dbReference type="eggNOG" id="COG0781">
    <property type="taxonomic scope" value="Bacteria"/>
</dbReference>
<dbReference type="NCBIfam" id="NF011494">
    <property type="entry name" value="PRK14902.1"/>
    <property type="match status" value="1"/>
</dbReference>
<comment type="function">
    <text evidence="1">Specifically methylates the cytosine at position 967 (m5C967) of 16S rRNA.</text>
</comment>
<feature type="binding site" evidence="13">
    <location>
        <begin position="266"/>
        <end position="272"/>
    </location>
    <ligand>
        <name>S-adenosyl-L-methionine</name>
        <dbReference type="ChEBI" id="CHEBI:59789"/>
    </ligand>
</feature>
<dbReference type="PROSITE" id="PS51686">
    <property type="entry name" value="SAM_MT_RSMB_NOP"/>
    <property type="match status" value="1"/>
</dbReference>
<dbReference type="GO" id="GO:0008649">
    <property type="term" value="F:rRNA methyltransferase activity"/>
    <property type="evidence" value="ECO:0007669"/>
    <property type="project" value="InterPro"/>
</dbReference>
<dbReference type="InterPro" id="IPR004573">
    <property type="entry name" value="rRNA_ssu_MeTfrase_B"/>
</dbReference>
<dbReference type="PRINTS" id="PR02008">
    <property type="entry name" value="RCMTFAMILY"/>
</dbReference>
<evidence type="ECO:0000256" key="12">
    <source>
        <dbReference type="ARBA" id="ARBA00047283"/>
    </source>
</evidence>
<evidence type="ECO:0000256" key="3">
    <source>
        <dbReference type="ARBA" id="ARBA00012140"/>
    </source>
</evidence>
<dbReference type="InterPro" id="IPR001678">
    <property type="entry name" value="MeTrfase_RsmB-F_NOP2_dom"/>
</dbReference>
<evidence type="ECO:0000313" key="15">
    <source>
        <dbReference type="EMBL" id="ADL34724.1"/>
    </source>
</evidence>
<keyword evidence="7 13" id="KW-0808">Transferase</keyword>
<dbReference type="EMBL" id="CP001810">
    <property type="protein sequence ID" value="ADL34724.1"/>
    <property type="molecule type" value="Genomic_DNA"/>
</dbReference>
<dbReference type="eggNOG" id="COG0144">
    <property type="taxonomic scope" value="Bacteria"/>
</dbReference>
<evidence type="ECO:0000256" key="11">
    <source>
        <dbReference type="ARBA" id="ARBA00031088"/>
    </source>
</evidence>
<gene>
    <name evidence="15" type="primary">sun</name>
    <name evidence="15" type="ordered locus">bpr_I1990</name>
</gene>
<keyword evidence="9 13" id="KW-0694">RNA-binding</keyword>
<keyword evidence="5" id="KW-0698">rRNA processing</keyword>
<dbReference type="EC" id="2.1.1.176" evidence="3"/>
<keyword evidence="4" id="KW-0963">Cytoplasm</keyword>
<evidence type="ECO:0000256" key="6">
    <source>
        <dbReference type="ARBA" id="ARBA00022603"/>
    </source>
</evidence>
<evidence type="ECO:0000256" key="2">
    <source>
        <dbReference type="ARBA" id="ARBA00004496"/>
    </source>
</evidence>
<evidence type="ECO:0000313" key="16">
    <source>
        <dbReference type="Proteomes" id="UP000001299"/>
    </source>
</evidence>
<keyword evidence="6 13" id="KW-0489">Methyltransferase</keyword>
<evidence type="ECO:0000256" key="1">
    <source>
        <dbReference type="ARBA" id="ARBA00002724"/>
    </source>
</evidence>
<dbReference type="PANTHER" id="PTHR22807">
    <property type="entry name" value="NOP2 YEAST -RELATED NOL1/NOP2/FMU SUN DOMAIN-CONTAINING"/>
    <property type="match status" value="1"/>
</dbReference>
<proteinExistence type="inferred from homology"/>
<sequence>MINIREIILNILIEYDRDGNRKPSLLKDTLEKYDYLDTRDKSFIKRVTEGCLERNIQIDYIIDSYAKTPVRQMQPFIRALMRMSTYQIMFMDSVPDSAACNEAVKLAAKHKFAGLKGFVNGVLRNVSRGKDQIKYPDKKENGGTDYLSVMYSMPEWLCEMWIGEYGFDKTEKMLEFFLSPRPTTIRVTRNLPQSISVQELEQNLGEAGATVRANSLLPYALELEKTDNIKYLPGFKEGQFAVQDVSSMLVVEVADPQNKQVVIDVCAAPGGKSMHAAERVYPDGTVYSRDLSDKKIQLIEDNALRLGLNNVNIKVNDAKIHDEELKSQADILLLDVPCSGLGILGRKNDIKHNIKPKGLEELTKLQWEIVKSCWDYVKIGGTLIYSTCTVNKAENEEMVRKICNELPFKLEDFTDKLPEPLRESASKGYIQLIPGEYGTDGFFIAKLKRI</sequence>
<dbReference type="AlphaFoldDB" id="E0RYM9"/>
<dbReference type="Gene3D" id="1.10.940.10">
    <property type="entry name" value="NusB-like"/>
    <property type="match status" value="1"/>
</dbReference>
<accession>E0RYM9</accession>
<dbReference type="HOGENOM" id="CLU_005316_0_1_9"/>
<dbReference type="GO" id="GO:0006355">
    <property type="term" value="P:regulation of DNA-templated transcription"/>
    <property type="evidence" value="ECO:0007669"/>
    <property type="project" value="InterPro"/>
</dbReference>
<evidence type="ECO:0000256" key="7">
    <source>
        <dbReference type="ARBA" id="ARBA00022679"/>
    </source>
</evidence>
<dbReference type="InterPro" id="IPR023267">
    <property type="entry name" value="RCMT"/>
</dbReference>
<name>E0RYM9_BUTPB</name>
<keyword evidence="16" id="KW-1185">Reference proteome</keyword>
<evidence type="ECO:0000256" key="13">
    <source>
        <dbReference type="PROSITE-ProRule" id="PRU01023"/>
    </source>
</evidence>
<dbReference type="CDD" id="cd02440">
    <property type="entry name" value="AdoMet_MTases"/>
    <property type="match status" value="1"/>
</dbReference>
<dbReference type="GO" id="GO:0005737">
    <property type="term" value="C:cytoplasm"/>
    <property type="evidence" value="ECO:0007669"/>
    <property type="project" value="UniProtKB-SubCell"/>
</dbReference>
<reference evidence="15 16" key="1">
    <citation type="journal article" date="2010" name="PLoS ONE">
        <title>The glycobiome of the rumen bacterium Butyrivibrio proteoclasticus B316(T) highlights adaptation to a polysaccharide-rich environment.</title>
        <authorList>
            <person name="Kelly W.J."/>
            <person name="Leahy S.C."/>
            <person name="Altermann E."/>
            <person name="Yeoman C.J."/>
            <person name="Dunne J.C."/>
            <person name="Kong Z."/>
            <person name="Pacheco D.M."/>
            <person name="Li D."/>
            <person name="Noel S.J."/>
            <person name="Moon C.D."/>
            <person name="Cookson A.L."/>
            <person name="Attwood G.T."/>
        </authorList>
    </citation>
    <scope>NUCLEOTIDE SEQUENCE [LARGE SCALE GENOMIC DNA]</scope>
    <source>
        <strain evidence="16">ATCC 51982 / DSM 14932 / B316</strain>
    </source>
</reference>
<dbReference type="NCBIfam" id="TIGR00563">
    <property type="entry name" value="rsmB"/>
    <property type="match status" value="1"/>
</dbReference>
<dbReference type="KEGG" id="bpb:bpr_I1990"/>
<dbReference type="Proteomes" id="UP000001299">
    <property type="component" value="Chromosome 1"/>
</dbReference>
<keyword evidence="8 13" id="KW-0949">S-adenosyl-L-methionine</keyword>
<organism evidence="15 16">
    <name type="scientific">Butyrivibrio proteoclasticus (strain ATCC 51982 / DSM 14932 / B316)</name>
    <name type="common">Clostridium proteoclasticum</name>
    <dbReference type="NCBI Taxonomy" id="515622"/>
    <lineage>
        <taxon>Bacteria</taxon>
        <taxon>Bacillati</taxon>
        <taxon>Bacillota</taxon>
        <taxon>Clostridia</taxon>
        <taxon>Lachnospirales</taxon>
        <taxon>Lachnospiraceae</taxon>
        <taxon>Butyrivibrio</taxon>
    </lineage>
</organism>
<evidence type="ECO:0000256" key="10">
    <source>
        <dbReference type="ARBA" id="ARBA00030399"/>
    </source>
</evidence>
<evidence type="ECO:0000256" key="8">
    <source>
        <dbReference type="ARBA" id="ARBA00022691"/>
    </source>
</evidence>
<comment type="catalytic activity">
    <reaction evidence="12">
        <text>cytidine(967) in 16S rRNA + S-adenosyl-L-methionine = 5-methylcytidine(967) in 16S rRNA + S-adenosyl-L-homocysteine + H(+)</text>
        <dbReference type="Rhea" id="RHEA:42748"/>
        <dbReference type="Rhea" id="RHEA-COMP:10219"/>
        <dbReference type="Rhea" id="RHEA-COMP:10220"/>
        <dbReference type="ChEBI" id="CHEBI:15378"/>
        <dbReference type="ChEBI" id="CHEBI:57856"/>
        <dbReference type="ChEBI" id="CHEBI:59789"/>
        <dbReference type="ChEBI" id="CHEBI:74483"/>
        <dbReference type="ChEBI" id="CHEBI:82748"/>
        <dbReference type="EC" id="2.1.1.176"/>
    </reaction>
</comment>
<feature type="binding site" evidence="13">
    <location>
        <position position="317"/>
    </location>
    <ligand>
        <name>S-adenosyl-L-methionine</name>
        <dbReference type="ChEBI" id="CHEBI:59789"/>
    </ligand>
</feature>
<dbReference type="Gene3D" id="3.40.50.150">
    <property type="entry name" value="Vaccinia Virus protein VP39"/>
    <property type="match status" value="1"/>
</dbReference>
<evidence type="ECO:0000259" key="14">
    <source>
        <dbReference type="PROSITE" id="PS51686"/>
    </source>
</evidence>
<dbReference type="GO" id="GO:0003723">
    <property type="term" value="F:RNA binding"/>
    <property type="evidence" value="ECO:0007669"/>
    <property type="project" value="UniProtKB-UniRule"/>
</dbReference>
<dbReference type="InterPro" id="IPR029063">
    <property type="entry name" value="SAM-dependent_MTases_sf"/>
</dbReference>
<dbReference type="Pfam" id="PF01029">
    <property type="entry name" value="NusB"/>
    <property type="match status" value="1"/>
</dbReference>
<comment type="subcellular location">
    <subcellularLocation>
        <location evidence="2">Cytoplasm</location>
    </subcellularLocation>
</comment>
<comment type="similarity">
    <text evidence="13">Belongs to the class I-like SAM-binding methyltransferase superfamily. RsmB/NOP family.</text>
</comment>
<evidence type="ECO:0000256" key="4">
    <source>
        <dbReference type="ARBA" id="ARBA00022490"/>
    </source>
</evidence>
<dbReference type="STRING" id="515622.bpr_I1990"/>
<protein>
    <recommendedName>
        <fullName evidence="3">16S rRNA (cytosine(967)-C(5))-methyltransferase</fullName>
        <ecNumber evidence="3">2.1.1.176</ecNumber>
    </recommendedName>
    <alternativeName>
        <fullName evidence="10">16S rRNA m5C967 methyltransferase</fullName>
    </alternativeName>
    <alternativeName>
        <fullName evidence="11">rRNA (cytosine-C(5)-)-methyltransferase RsmB</fullName>
    </alternativeName>
</protein>
<dbReference type="RefSeq" id="WP_013281378.1">
    <property type="nucleotide sequence ID" value="NC_014387.1"/>
</dbReference>
<feature type="domain" description="SAM-dependent MTase RsmB/NOP-type" evidence="14">
    <location>
        <begin position="173"/>
        <end position="450"/>
    </location>
</feature>
<evidence type="ECO:0000256" key="5">
    <source>
        <dbReference type="ARBA" id="ARBA00022552"/>
    </source>
</evidence>
<dbReference type="InterPro" id="IPR049560">
    <property type="entry name" value="MeTrfase_RsmB-F_NOP2_cat"/>
</dbReference>
<dbReference type="PANTHER" id="PTHR22807:SF53">
    <property type="entry name" value="RIBOSOMAL RNA SMALL SUBUNIT METHYLTRANSFERASE B-RELATED"/>
    <property type="match status" value="1"/>
</dbReference>
<evidence type="ECO:0000256" key="9">
    <source>
        <dbReference type="ARBA" id="ARBA00022884"/>
    </source>
</evidence>
<dbReference type="SUPFAM" id="SSF48013">
    <property type="entry name" value="NusB-like"/>
    <property type="match status" value="1"/>
</dbReference>